<reference evidence="2" key="1">
    <citation type="submission" date="2014-11" db="EMBL/GenBank/DDBJ databases">
        <authorList>
            <person name="Amaro Gonzalez C."/>
        </authorList>
    </citation>
    <scope>NUCLEOTIDE SEQUENCE</scope>
</reference>
<reference evidence="2" key="2">
    <citation type="journal article" date="2015" name="Fish Shellfish Immunol.">
        <title>Early steps in the European eel (Anguilla anguilla)-Vibrio vulnificus interaction in the gills: Role of the RtxA13 toxin.</title>
        <authorList>
            <person name="Callol A."/>
            <person name="Pajuelo D."/>
            <person name="Ebbesson L."/>
            <person name="Teles M."/>
            <person name="MacKenzie S."/>
            <person name="Amaro C."/>
        </authorList>
    </citation>
    <scope>NUCLEOTIDE SEQUENCE</scope>
</reference>
<protein>
    <submittedName>
        <fullName evidence="2">Uncharacterized protein</fullName>
    </submittedName>
</protein>
<accession>A0A0E9VK72</accession>
<dbReference type="AlphaFoldDB" id="A0A0E9VK72"/>
<keyword evidence="1" id="KW-1133">Transmembrane helix</keyword>
<feature type="transmembrane region" description="Helical" evidence="1">
    <location>
        <begin position="6"/>
        <end position="28"/>
    </location>
</feature>
<evidence type="ECO:0000313" key="2">
    <source>
        <dbReference type="EMBL" id="JAH78396.1"/>
    </source>
</evidence>
<sequence>MMEVGAGVGRVCVAACLSSFTSSFLLFLQRKTRQTTNNRIVSPSLHLLYCC</sequence>
<keyword evidence="1" id="KW-0472">Membrane</keyword>
<organism evidence="2">
    <name type="scientific">Anguilla anguilla</name>
    <name type="common">European freshwater eel</name>
    <name type="synonym">Muraena anguilla</name>
    <dbReference type="NCBI Taxonomy" id="7936"/>
    <lineage>
        <taxon>Eukaryota</taxon>
        <taxon>Metazoa</taxon>
        <taxon>Chordata</taxon>
        <taxon>Craniata</taxon>
        <taxon>Vertebrata</taxon>
        <taxon>Euteleostomi</taxon>
        <taxon>Actinopterygii</taxon>
        <taxon>Neopterygii</taxon>
        <taxon>Teleostei</taxon>
        <taxon>Anguilliformes</taxon>
        <taxon>Anguillidae</taxon>
        <taxon>Anguilla</taxon>
    </lineage>
</organism>
<evidence type="ECO:0000256" key="1">
    <source>
        <dbReference type="SAM" id="Phobius"/>
    </source>
</evidence>
<keyword evidence="1" id="KW-0812">Transmembrane</keyword>
<name>A0A0E9VK72_ANGAN</name>
<proteinExistence type="predicted"/>
<dbReference type="EMBL" id="GBXM01030181">
    <property type="protein sequence ID" value="JAH78396.1"/>
    <property type="molecule type" value="Transcribed_RNA"/>
</dbReference>